<dbReference type="Proteomes" id="UP000572907">
    <property type="component" value="Unassembled WGS sequence"/>
</dbReference>
<dbReference type="GO" id="GO:0035444">
    <property type="term" value="P:nickel cation transmembrane transport"/>
    <property type="evidence" value="ECO:0007669"/>
    <property type="project" value="InterPro"/>
</dbReference>
<dbReference type="PANTHER" id="PTHR31611">
    <property type="entry name" value="HIGH-AFFINITY NICKEL TRANSPORT PROTEIN NIC1"/>
    <property type="match status" value="1"/>
</dbReference>
<sequence length="71" mass="8107">MNRLLGRVMKSVSKPWQMYPLGILFGLDLNILGYAVVALFVATWVVALLVWRLGRIEEKWTTSLLPADHTH</sequence>
<dbReference type="GO" id="GO:0005886">
    <property type="term" value="C:plasma membrane"/>
    <property type="evidence" value="ECO:0007669"/>
    <property type="project" value="InterPro"/>
</dbReference>
<keyword evidence="1" id="KW-0472">Membrane</keyword>
<feature type="transmembrane region" description="Helical" evidence="1">
    <location>
        <begin position="31"/>
        <end position="51"/>
    </location>
</feature>
<protein>
    <submittedName>
        <fullName evidence="2">High-affinity nickel permease</fullName>
    </submittedName>
</protein>
<reference evidence="2 3" key="1">
    <citation type="submission" date="2020-08" db="EMBL/GenBank/DDBJ databases">
        <title>Genomic Encyclopedia of Type Strains, Phase III (KMG-III): the genomes of soil and plant-associated and newly described type strains.</title>
        <authorList>
            <person name="Whitman W."/>
        </authorList>
    </citation>
    <scope>NUCLEOTIDE SEQUENCE [LARGE SCALE GENOMIC DNA]</scope>
    <source>
        <strain evidence="2 3">CECT 3237</strain>
    </source>
</reference>
<evidence type="ECO:0000313" key="3">
    <source>
        <dbReference type="Proteomes" id="UP000572907"/>
    </source>
</evidence>
<evidence type="ECO:0000256" key="1">
    <source>
        <dbReference type="SAM" id="Phobius"/>
    </source>
</evidence>
<dbReference type="EMBL" id="JACHXE010000001">
    <property type="protein sequence ID" value="MBB3073827.1"/>
    <property type="molecule type" value="Genomic_DNA"/>
</dbReference>
<comment type="caution">
    <text evidence="2">The sequence shown here is derived from an EMBL/GenBank/DDBJ whole genome shotgun (WGS) entry which is preliminary data.</text>
</comment>
<dbReference type="RefSeq" id="WP_373310266.1">
    <property type="nucleotide sequence ID" value="NZ_BMUP01000001.1"/>
</dbReference>
<dbReference type="PANTHER" id="PTHR31611:SF0">
    <property type="entry name" value="HIGH-AFFINITY NICKEL TRANSPORT PROTEIN NIC1"/>
    <property type="match status" value="1"/>
</dbReference>
<dbReference type="AlphaFoldDB" id="A0A7W4ZJV0"/>
<keyword evidence="1" id="KW-1133">Transmembrane helix</keyword>
<proteinExistence type="predicted"/>
<dbReference type="InterPro" id="IPR004688">
    <property type="entry name" value="Ni/Co_transpt"/>
</dbReference>
<accession>A0A7W4ZJV0</accession>
<organism evidence="2 3">
    <name type="scientific">Streptomyces violarus</name>
    <dbReference type="NCBI Taxonomy" id="67380"/>
    <lineage>
        <taxon>Bacteria</taxon>
        <taxon>Bacillati</taxon>
        <taxon>Actinomycetota</taxon>
        <taxon>Actinomycetes</taxon>
        <taxon>Kitasatosporales</taxon>
        <taxon>Streptomycetaceae</taxon>
        <taxon>Streptomyces</taxon>
    </lineage>
</organism>
<evidence type="ECO:0000313" key="2">
    <source>
        <dbReference type="EMBL" id="MBB3073827.1"/>
    </source>
</evidence>
<name>A0A7W4ZJV0_9ACTN</name>
<keyword evidence="1" id="KW-0812">Transmembrane</keyword>
<keyword evidence="3" id="KW-1185">Reference proteome</keyword>
<gene>
    <name evidence="2" type="ORF">FHS41_000296</name>
</gene>